<comment type="caution">
    <text evidence="2">The sequence shown here is derived from an EMBL/GenBank/DDBJ whole genome shotgun (WGS) entry which is preliminary data.</text>
</comment>
<keyword evidence="1" id="KW-1133">Transmembrane helix</keyword>
<sequence length="70" mass="8066">MSLRLDKSKNTTLFSEVLRLVYEDSRLKQFQGPLTPTNFLTVLFLLAGIFRITHSVGSFAIYPKHYTSTR</sequence>
<name>A0A8T0GLQ1_CERPU</name>
<reference evidence="2" key="1">
    <citation type="submission" date="2020-06" db="EMBL/GenBank/DDBJ databases">
        <title>WGS assembly of Ceratodon purpureus strain R40.</title>
        <authorList>
            <person name="Carey S.B."/>
            <person name="Jenkins J."/>
            <person name="Shu S."/>
            <person name="Lovell J.T."/>
            <person name="Sreedasyam A."/>
            <person name="Maumus F."/>
            <person name="Tiley G.P."/>
            <person name="Fernandez-Pozo N."/>
            <person name="Barry K."/>
            <person name="Chen C."/>
            <person name="Wang M."/>
            <person name="Lipzen A."/>
            <person name="Daum C."/>
            <person name="Saski C.A."/>
            <person name="Payton A.C."/>
            <person name="Mcbreen J.C."/>
            <person name="Conrad R.E."/>
            <person name="Kollar L.M."/>
            <person name="Olsson S."/>
            <person name="Huttunen S."/>
            <person name="Landis J.B."/>
            <person name="Wickett N.J."/>
            <person name="Johnson M.G."/>
            <person name="Rensing S.A."/>
            <person name="Grimwood J."/>
            <person name="Schmutz J."/>
            <person name="Mcdaniel S.F."/>
        </authorList>
    </citation>
    <scope>NUCLEOTIDE SEQUENCE</scope>
    <source>
        <strain evidence="2">R40</strain>
    </source>
</reference>
<gene>
    <name evidence="2" type="ORF">KC19_10G084400</name>
</gene>
<keyword evidence="1" id="KW-0812">Transmembrane</keyword>
<dbReference type="EMBL" id="CM026431">
    <property type="protein sequence ID" value="KAG0559174.1"/>
    <property type="molecule type" value="Genomic_DNA"/>
</dbReference>
<feature type="transmembrane region" description="Helical" evidence="1">
    <location>
        <begin position="39"/>
        <end position="62"/>
    </location>
</feature>
<dbReference type="Proteomes" id="UP000822688">
    <property type="component" value="Chromosome 10"/>
</dbReference>
<evidence type="ECO:0000313" key="2">
    <source>
        <dbReference type="EMBL" id="KAG0559174.1"/>
    </source>
</evidence>
<evidence type="ECO:0000313" key="3">
    <source>
        <dbReference type="Proteomes" id="UP000822688"/>
    </source>
</evidence>
<protein>
    <submittedName>
        <fullName evidence="2">Uncharacterized protein</fullName>
    </submittedName>
</protein>
<keyword evidence="1" id="KW-0472">Membrane</keyword>
<accession>A0A8T0GLQ1</accession>
<organism evidence="2 3">
    <name type="scientific">Ceratodon purpureus</name>
    <name type="common">Fire moss</name>
    <name type="synonym">Dicranum purpureum</name>
    <dbReference type="NCBI Taxonomy" id="3225"/>
    <lineage>
        <taxon>Eukaryota</taxon>
        <taxon>Viridiplantae</taxon>
        <taxon>Streptophyta</taxon>
        <taxon>Embryophyta</taxon>
        <taxon>Bryophyta</taxon>
        <taxon>Bryophytina</taxon>
        <taxon>Bryopsida</taxon>
        <taxon>Dicranidae</taxon>
        <taxon>Pseudoditrichales</taxon>
        <taxon>Ditrichaceae</taxon>
        <taxon>Ceratodon</taxon>
    </lineage>
</organism>
<keyword evidence="3" id="KW-1185">Reference proteome</keyword>
<evidence type="ECO:0000256" key="1">
    <source>
        <dbReference type="SAM" id="Phobius"/>
    </source>
</evidence>
<dbReference type="AlphaFoldDB" id="A0A8T0GLQ1"/>
<proteinExistence type="predicted"/>